<evidence type="ECO:0000256" key="1">
    <source>
        <dbReference type="SAM" id="MobiDB-lite"/>
    </source>
</evidence>
<keyword evidence="2" id="KW-0812">Transmembrane</keyword>
<dbReference type="InterPro" id="IPR001173">
    <property type="entry name" value="Glyco_trans_2-like"/>
</dbReference>
<dbReference type="InterPro" id="IPR050256">
    <property type="entry name" value="Glycosyltransferase_2"/>
</dbReference>
<feature type="region of interest" description="Disordered" evidence="1">
    <location>
        <begin position="1"/>
        <end position="22"/>
    </location>
</feature>
<dbReference type="CDD" id="cd04179">
    <property type="entry name" value="DPM_DPG-synthase_like"/>
    <property type="match status" value="1"/>
</dbReference>
<dbReference type="EMBL" id="CP048685">
    <property type="protein sequence ID" value="QPJ60977.1"/>
    <property type="molecule type" value="Genomic_DNA"/>
</dbReference>
<keyword evidence="4" id="KW-0808">Transferase</keyword>
<feature type="transmembrane region" description="Helical" evidence="2">
    <location>
        <begin position="245"/>
        <end position="261"/>
    </location>
</feature>
<dbReference type="Pfam" id="PF00535">
    <property type="entry name" value="Glycos_transf_2"/>
    <property type="match status" value="1"/>
</dbReference>
<evidence type="ECO:0000256" key="2">
    <source>
        <dbReference type="SAM" id="Phobius"/>
    </source>
</evidence>
<sequence>MRAGLKDTRSKTQSSGLQNETRDEASFVGRIPVEKLLIIIPAFNEADRIGKVLDEIRQEAPKIPILVIDDGSRDATVKVAREHGAQVIPLPYNNGYGVALQTGFRYAVQQGITVAVSMDADGQHDAREIPRLIHEIQKGGVDVVVGSRFLKTDHYKPSFPRRLGMWMFALLATICTGRKVTDPTSGFQALRGRALRLAASDLYPPDYPDADFLILLNKCGITVREVPVKMRPSPENKSMHYGSKTVYYVFKMLLSIFVILVRQKPERF</sequence>
<reference evidence="4 5" key="1">
    <citation type="submission" date="2020-02" db="EMBL/GenBank/DDBJ databases">
        <title>Genomic and physiological characterization of two novel Nitrospinaceae genera.</title>
        <authorList>
            <person name="Mueller A.J."/>
            <person name="Jung M.-Y."/>
            <person name="Strachan C.R."/>
            <person name="Herbold C.W."/>
            <person name="Kirkegaard R.H."/>
            <person name="Daims H."/>
        </authorList>
    </citation>
    <scope>NUCLEOTIDE SEQUENCE [LARGE SCALE GENOMIC DNA]</scope>
    <source>
        <strain evidence="4">EB</strain>
    </source>
</reference>
<protein>
    <submittedName>
        <fullName evidence="4">Glycosyltransferase family 2 protein</fullName>
    </submittedName>
</protein>
<feature type="domain" description="Glycosyltransferase 2-like" evidence="3">
    <location>
        <begin position="38"/>
        <end position="194"/>
    </location>
</feature>
<evidence type="ECO:0000313" key="4">
    <source>
        <dbReference type="EMBL" id="QPJ60977.1"/>
    </source>
</evidence>
<evidence type="ECO:0000313" key="5">
    <source>
        <dbReference type="Proteomes" id="UP000594688"/>
    </source>
</evidence>
<evidence type="ECO:0000259" key="3">
    <source>
        <dbReference type="Pfam" id="PF00535"/>
    </source>
</evidence>
<accession>A0A7T0BTZ5</accession>
<feature type="compositionally biased region" description="Basic and acidic residues" evidence="1">
    <location>
        <begin position="1"/>
        <end position="10"/>
    </location>
</feature>
<dbReference type="AlphaFoldDB" id="A0A7T0BTZ5"/>
<keyword evidence="2" id="KW-1133">Transmembrane helix</keyword>
<proteinExistence type="predicted"/>
<dbReference type="SUPFAM" id="SSF53448">
    <property type="entry name" value="Nucleotide-diphospho-sugar transferases"/>
    <property type="match status" value="1"/>
</dbReference>
<dbReference type="KEGG" id="nli:G3M70_03365"/>
<organism evidence="4 5">
    <name type="scientific">Candidatus Nitronauta litoralis</name>
    <dbReference type="NCBI Taxonomy" id="2705533"/>
    <lineage>
        <taxon>Bacteria</taxon>
        <taxon>Pseudomonadati</taxon>
        <taxon>Nitrospinota/Tectimicrobiota group</taxon>
        <taxon>Nitrospinota</taxon>
        <taxon>Nitrospinia</taxon>
        <taxon>Nitrospinales</taxon>
        <taxon>Nitrospinaceae</taxon>
        <taxon>Candidatus Nitronauta</taxon>
    </lineage>
</organism>
<dbReference type="GO" id="GO:0016740">
    <property type="term" value="F:transferase activity"/>
    <property type="evidence" value="ECO:0007669"/>
    <property type="project" value="UniProtKB-KW"/>
</dbReference>
<dbReference type="InterPro" id="IPR029044">
    <property type="entry name" value="Nucleotide-diphossugar_trans"/>
</dbReference>
<dbReference type="PANTHER" id="PTHR48090">
    <property type="entry name" value="UNDECAPRENYL-PHOSPHATE 4-DEOXY-4-FORMAMIDO-L-ARABINOSE TRANSFERASE-RELATED"/>
    <property type="match status" value="1"/>
</dbReference>
<name>A0A7T0BTZ5_9BACT</name>
<keyword evidence="2" id="KW-0472">Membrane</keyword>
<dbReference type="Proteomes" id="UP000594688">
    <property type="component" value="Chromosome"/>
</dbReference>
<dbReference type="Gene3D" id="3.90.550.10">
    <property type="entry name" value="Spore Coat Polysaccharide Biosynthesis Protein SpsA, Chain A"/>
    <property type="match status" value="1"/>
</dbReference>
<gene>
    <name evidence="4" type="ORF">G3M70_03365</name>
</gene>
<dbReference type="PANTHER" id="PTHR48090:SF7">
    <property type="entry name" value="RFBJ PROTEIN"/>
    <property type="match status" value="1"/>
</dbReference>